<keyword evidence="2" id="KW-1185">Reference proteome</keyword>
<evidence type="ECO:0000313" key="2">
    <source>
        <dbReference type="Proteomes" id="UP001150581"/>
    </source>
</evidence>
<dbReference type="Proteomes" id="UP001150581">
    <property type="component" value="Unassembled WGS sequence"/>
</dbReference>
<sequence>MEKQIIRLYQERIDKYDEVFSEALCDIDHLKTSQRQITELRWDNNKLTAEVAELREELEDLRNSLINERQSHLEAVAENDQLLVREHELKHRVRVLAGISERYYKQQDAAVTNSEFENTGHKDANDTAAKSRSYKQQQPLGAAHDEDDMTKDEFDYKQLQIENETLQMTIETMRIQLQEQKNNYAGISEGISNDFKAYRDVAAKEATDKTRKIEELETELDRIKGLYRENLRDLIIARKAALESKHSVKHDSLLLRSEIVTLQRRLDAEMERSRFLHNSSASLSKYDM</sequence>
<accession>A0ACC1IF99</accession>
<dbReference type="EMBL" id="JANBPG010000814">
    <property type="protein sequence ID" value="KAJ1893580.1"/>
    <property type="molecule type" value="Genomic_DNA"/>
</dbReference>
<comment type="caution">
    <text evidence="1">The sequence shown here is derived from an EMBL/GenBank/DDBJ whole genome shotgun (WGS) entry which is preliminary data.</text>
</comment>
<protein>
    <submittedName>
        <fullName evidence="1">Uncharacterized protein</fullName>
    </submittedName>
</protein>
<reference evidence="1" key="1">
    <citation type="submission" date="2022-07" db="EMBL/GenBank/DDBJ databases">
        <title>Phylogenomic reconstructions and comparative analyses of Kickxellomycotina fungi.</title>
        <authorList>
            <person name="Reynolds N.K."/>
            <person name="Stajich J.E."/>
            <person name="Barry K."/>
            <person name="Grigoriev I.V."/>
            <person name="Crous P."/>
            <person name="Smith M.E."/>
        </authorList>
    </citation>
    <scope>NUCLEOTIDE SEQUENCE</scope>
    <source>
        <strain evidence="1">Benny 63K</strain>
    </source>
</reference>
<proteinExistence type="predicted"/>
<evidence type="ECO:0000313" key="1">
    <source>
        <dbReference type="EMBL" id="KAJ1893580.1"/>
    </source>
</evidence>
<organism evidence="1 2">
    <name type="scientific">Kickxella alabastrina</name>
    <dbReference type="NCBI Taxonomy" id="61397"/>
    <lineage>
        <taxon>Eukaryota</taxon>
        <taxon>Fungi</taxon>
        <taxon>Fungi incertae sedis</taxon>
        <taxon>Zoopagomycota</taxon>
        <taxon>Kickxellomycotina</taxon>
        <taxon>Kickxellomycetes</taxon>
        <taxon>Kickxellales</taxon>
        <taxon>Kickxellaceae</taxon>
        <taxon>Kickxella</taxon>
    </lineage>
</organism>
<name>A0ACC1IF99_9FUNG</name>
<gene>
    <name evidence="1" type="ORF">LPJ66_005666</name>
</gene>